<dbReference type="PANTHER" id="PTHR23259">
    <property type="entry name" value="RIDDLE"/>
    <property type="match status" value="1"/>
</dbReference>
<dbReference type="InParanoid" id="A0A7E5VV99"/>
<feature type="signal peptide" evidence="3">
    <location>
        <begin position="1"/>
        <end position="20"/>
    </location>
</feature>
<dbReference type="InterPro" id="IPR036084">
    <property type="entry name" value="Ser_inhib-like_sf"/>
</dbReference>
<keyword evidence="6" id="KW-0481">Metalloenzyme inhibitor</keyword>
<dbReference type="PANTHER" id="PTHR23259:SF70">
    <property type="entry name" value="ACCESSORY GLAND PROTEIN ACP62F-RELATED"/>
    <property type="match status" value="1"/>
</dbReference>
<dbReference type="GeneID" id="113496883"/>
<keyword evidence="1 6" id="KW-0646">Protease inhibitor</keyword>
<dbReference type="SUPFAM" id="SSF57567">
    <property type="entry name" value="Serine protease inhibitors"/>
    <property type="match status" value="1"/>
</dbReference>
<evidence type="ECO:0000256" key="2">
    <source>
        <dbReference type="ARBA" id="ARBA00023157"/>
    </source>
</evidence>
<dbReference type="RefSeq" id="XP_026732061.1">
    <property type="nucleotide sequence ID" value="XM_026876260.1"/>
</dbReference>
<protein>
    <submittedName>
        <fullName evidence="6">Inducible metalloproteinase inhibitor protein-like</fullName>
    </submittedName>
</protein>
<sequence length="146" mass="15989">MPRLLVIVLVSTYWVYFIHSSVVKRSVCKENEISVECAHCGPKTCEDLGHPIRCGGATSLCKPECVCTDGFVRDSNGTCIRKSDCSSCGGDYNATTGCGNHCGNSCSDYQDVNKTCFSGCRYNSCDCKEGYVFHDEYKVCVLPEDC</sequence>
<evidence type="ECO:0000256" key="3">
    <source>
        <dbReference type="SAM" id="SignalP"/>
    </source>
</evidence>
<keyword evidence="3" id="KW-0732">Signal</keyword>
<gene>
    <name evidence="6" type="primary">LOC113496883</name>
</gene>
<dbReference type="KEGG" id="tnl:113496883"/>
<dbReference type="GO" id="GO:0030414">
    <property type="term" value="F:peptidase inhibitor activity"/>
    <property type="evidence" value="ECO:0007669"/>
    <property type="project" value="UniProtKB-KW"/>
</dbReference>
<feature type="chain" id="PRO_5028852919" evidence="3">
    <location>
        <begin position="21"/>
        <end position="146"/>
    </location>
</feature>
<evidence type="ECO:0000313" key="5">
    <source>
        <dbReference type="Proteomes" id="UP000322000"/>
    </source>
</evidence>
<dbReference type="InterPro" id="IPR051368">
    <property type="entry name" value="SerProtInhib-TIL_Domain"/>
</dbReference>
<evidence type="ECO:0000256" key="1">
    <source>
        <dbReference type="ARBA" id="ARBA00022690"/>
    </source>
</evidence>
<dbReference type="Gene3D" id="2.10.25.10">
    <property type="entry name" value="Laminin"/>
    <property type="match status" value="2"/>
</dbReference>
<keyword evidence="5" id="KW-1185">Reference proteome</keyword>
<feature type="domain" description="TIL" evidence="4">
    <location>
        <begin position="28"/>
        <end position="85"/>
    </location>
</feature>
<reference evidence="6" key="1">
    <citation type="submission" date="2025-08" db="UniProtKB">
        <authorList>
            <consortium name="RefSeq"/>
        </authorList>
    </citation>
    <scope>IDENTIFICATION</scope>
</reference>
<feature type="domain" description="TIL" evidence="4">
    <location>
        <begin position="94"/>
        <end position="146"/>
    </location>
</feature>
<keyword evidence="2" id="KW-1015">Disulfide bond</keyword>
<dbReference type="Proteomes" id="UP000322000">
    <property type="component" value="Chromosome 8"/>
</dbReference>
<proteinExistence type="predicted"/>
<name>A0A7E5VV99_TRINI</name>
<evidence type="ECO:0000259" key="4">
    <source>
        <dbReference type="Pfam" id="PF01826"/>
    </source>
</evidence>
<dbReference type="InterPro" id="IPR002919">
    <property type="entry name" value="TIL_dom"/>
</dbReference>
<dbReference type="Pfam" id="PF01826">
    <property type="entry name" value="TIL"/>
    <property type="match status" value="2"/>
</dbReference>
<dbReference type="AlphaFoldDB" id="A0A7E5VV99"/>
<keyword evidence="6" id="KW-0483">Metalloprotease inhibitor</keyword>
<organism evidence="5 6">
    <name type="scientific">Trichoplusia ni</name>
    <name type="common">Cabbage looper</name>
    <dbReference type="NCBI Taxonomy" id="7111"/>
    <lineage>
        <taxon>Eukaryota</taxon>
        <taxon>Metazoa</taxon>
        <taxon>Ecdysozoa</taxon>
        <taxon>Arthropoda</taxon>
        <taxon>Hexapoda</taxon>
        <taxon>Insecta</taxon>
        <taxon>Pterygota</taxon>
        <taxon>Neoptera</taxon>
        <taxon>Endopterygota</taxon>
        <taxon>Lepidoptera</taxon>
        <taxon>Glossata</taxon>
        <taxon>Ditrysia</taxon>
        <taxon>Noctuoidea</taxon>
        <taxon>Noctuidae</taxon>
        <taxon>Plusiinae</taxon>
        <taxon>Trichoplusia</taxon>
    </lineage>
</organism>
<dbReference type="OrthoDB" id="671595at2759"/>
<evidence type="ECO:0000313" key="6">
    <source>
        <dbReference type="RefSeq" id="XP_026732061.1"/>
    </source>
</evidence>
<accession>A0A7E5VV99</accession>
<dbReference type="CDD" id="cd19941">
    <property type="entry name" value="TIL"/>
    <property type="match status" value="1"/>
</dbReference>